<evidence type="ECO:0000256" key="4">
    <source>
        <dbReference type="SAM" id="MobiDB-lite"/>
    </source>
</evidence>
<feature type="region of interest" description="Disordered" evidence="4">
    <location>
        <begin position="179"/>
        <end position="239"/>
    </location>
</feature>
<dbReference type="GO" id="GO:0005634">
    <property type="term" value="C:nucleus"/>
    <property type="evidence" value="ECO:0007669"/>
    <property type="project" value="TreeGrafter"/>
</dbReference>
<accession>A0A9W8DRQ4</accession>
<dbReference type="InterPro" id="IPR020103">
    <property type="entry name" value="PsdUridine_synth_cat_dom_sf"/>
</dbReference>
<keyword evidence="3 6" id="KW-0413">Isomerase</keyword>
<name>A0A9W8DRQ4_9FUNG</name>
<organism evidence="6 7">
    <name type="scientific">Mycoemilia scoparia</name>
    <dbReference type="NCBI Taxonomy" id="417184"/>
    <lineage>
        <taxon>Eukaryota</taxon>
        <taxon>Fungi</taxon>
        <taxon>Fungi incertae sedis</taxon>
        <taxon>Zoopagomycota</taxon>
        <taxon>Kickxellomycotina</taxon>
        <taxon>Kickxellomycetes</taxon>
        <taxon>Kickxellales</taxon>
        <taxon>Kickxellaceae</taxon>
        <taxon>Mycoemilia</taxon>
    </lineage>
</organism>
<evidence type="ECO:0000313" key="6">
    <source>
        <dbReference type="EMBL" id="KAJ1915012.1"/>
    </source>
</evidence>
<evidence type="ECO:0000259" key="5">
    <source>
        <dbReference type="Pfam" id="PF01416"/>
    </source>
</evidence>
<dbReference type="EMBL" id="JANBPU010000167">
    <property type="protein sequence ID" value="KAJ1915012.1"/>
    <property type="molecule type" value="Genomic_DNA"/>
</dbReference>
<proteinExistence type="inferred from homology"/>
<dbReference type="GO" id="GO:0003723">
    <property type="term" value="F:RNA binding"/>
    <property type="evidence" value="ECO:0007669"/>
    <property type="project" value="InterPro"/>
</dbReference>
<dbReference type="PANTHER" id="PTHR11142:SF5">
    <property type="entry name" value="TRNA PSEUDOURIDINE(38_39) SYNTHASE"/>
    <property type="match status" value="1"/>
</dbReference>
<comment type="caution">
    <text evidence="6">The sequence shown here is derived from an EMBL/GenBank/DDBJ whole genome shotgun (WGS) entry which is preliminary data.</text>
</comment>
<feature type="compositionally biased region" description="Low complexity" evidence="4">
    <location>
        <begin position="215"/>
        <end position="231"/>
    </location>
</feature>
<feature type="compositionally biased region" description="Polar residues" evidence="4">
    <location>
        <begin position="1"/>
        <end position="31"/>
    </location>
</feature>
<evidence type="ECO:0000313" key="7">
    <source>
        <dbReference type="Proteomes" id="UP001150538"/>
    </source>
</evidence>
<dbReference type="GO" id="GO:0031119">
    <property type="term" value="P:tRNA pseudouridine synthesis"/>
    <property type="evidence" value="ECO:0007669"/>
    <property type="project" value="TreeGrafter"/>
</dbReference>
<protein>
    <submittedName>
        <fullName evidence="6">Pseudouridine synthase deg1</fullName>
        <ecNumber evidence="6">5.4.99.45</ecNumber>
    </submittedName>
</protein>
<evidence type="ECO:0000256" key="3">
    <source>
        <dbReference type="ARBA" id="ARBA00023235"/>
    </source>
</evidence>
<dbReference type="Proteomes" id="UP001150538">
    <property type="component" value="Unassembled WGS sequence"/>
</dbReference>
<dbReference type="Pfam" id="PF01416">
    <property type="entry name" value="PseudoU_synth_1"/>
    <property type="match status" value="1"/>
</dbReference>
<feature type="region of interest" description="Disordered" evidence="4">
    <location>
        <begin position="1"/>
        <end position="74"/>
    </location>
</feature>
<feature type="compositionally biased region" description="Pro residues" evidence="4">
    <location>
        <begin position="34"/>
        <end position="43"/>
    </location>
</feature>
<evidence type="ECO:0000256" key="2">
    <source>
        <dbReference type="ARBA" id="ARBA00022694"/>
    </source>
</evidence>
<dbReference type="Gene3D" id="3.30.70.660">
    <property type="entry name" value="Pseudouridine synthase I, catalytic domain, C-terminal subdomain"/>
    <property type="match status" value="1"/>
</dbReference>
<dbReference type="OrthoDB" id="25767at2759"/>
<evidence type="ECO:0000256" key="1">
    <source>
        <dbReference type="ARBA" id="ARBA00009375"/>
    </source>
</evidence>
<dbReference type="AlphaFoldDB" id="A0A9W8DRQ4"/>
<feature type="region of interest" description="Disordered" evidence="4">
    <location>
        <begin position="533"/>
        <end position="555"/>
    </location>
</feature>
<dbReference type="GO" id="GO:1990481">
    <property type="term" value="P:mRNA pseudouridine synthesis"/>
    <property type="evidence" value="ECO:0007669"/>
    <property type="project" value="TreeGrafter"/>
</dbReference>
<feature type="domain" description="Pseudouridine synthase I TruA alpha/beta" evidence="5">
    <location>
        <begin position="327"/>
        <end position="470"/>
    </location>
</feature>
<dbReference type="GO" id="GO:0005737">
    <property type="term" value="C:cytoplasm"/>
    <property type="evidence" value="ECO:0007669"/>
    <property type="project" value="TreeGrafter"/>
</dbReference>
<keyword evidence="7" id="KW-1185">Reference proteome</keyword>
<dbReference type="InterPro" id="IPR020095">
    <property type="entry name" value="PsdUridine_synth_TruA_C"/>
</dbReference>
<comment type="similarity">
    <text evidence="1">Belongs to the tRNA pseudouridine synthase TruA family.</text>
</comment>
<dbReference type="InterPro" id="IPR001406">
    <property type="entry name" value="PsdUridine_synth_TruA"/>
</dbReference>
<dbReference type="InterPro" id="IPR020097">
    <property type="entry name" value="PsdUridine_synth_TruA_a/b_dom"/>
</dbReference>
<dbReference type="Gene3D" id="3.30.70.580">
    <property type="entry name" value="Pseudouridine synthase I, catalytic domain, N-terminal subdomain"/>
    <property type="match status" value="1"/>
</dbReference>
<dbReference type="EC" id="5.4.99.45" evidence="6"/>
<dbReference type="InterPro" id="IPR020094">
    <property type="entry name" value="TruA/RsuA/RluB/E/F_N"/>
</dbReference>
<dbReference type="SUPFAM" id="SSF55120">
    <property type="entry name" value="Pseudouridine synthase"/>
    <property type="match status" value="1"/>
</dbReference>
<dbReference type="PANTHER" id="PTHR11142">
    <property type="entry name" value="PSEUDOURIDYLATE SYNTHASE"/>
    <property type="match status" value="1"/>
</dbReference>
<dbReference type="HAMAP" id="MF_00171">
    <property type="entry name" value="TruA"/>
    <property type="match status" value="1"/>
</dbReference>
<reference evidence="6" key="1">
    <citation type="submission" date="2022-07" db="EMBL/GenBank/DDBJ databases">
        <title>Phylogenomic reconstructions and comparative analyses of Kickxellomycotina fungi.</title>
        <authorList>
            <person name="Reynolds N.K."/>
            <person name="Stajich J.E."/>
            <person name="Barry K."/>
            <person name="Grigoriev I.V."/>
            <person name="Crous P."/>
            <person name="Smith M.E."/>
        </authorList>
    </citation>
    <scope>NUCLEOTIDE SEQUENCE</scope>
    <source>
        <strain evidence="6">NBRC 100468</strain>
    </source>
</reference>
<gene>
    <name evidence="6" type="primary">DEG1</name>
    <name evidence="6" type="ORF">H4219_004534</name>
</gene>
<keyword evidence="2" id="KW-0819">tRNA processing</keyword>
<sequence>MSNPQQTSNNYSGWTKDQLIQNIQNLESKLNSQSPPPPPPSTPLGPKIKHSQIPPHSPSDQHITKKQKKSKEISQKREFDFNQFEQRKVAFKLSYLGWPYHGFAKQGINTSSSSTTATKLRESEAEYPTVEGEIFKALMQCKLIESESSCQYSRCGRTDKGVSGFGQVISLYVRSSQKKKSLQQQQQQQQPLTQSGEDGDKMDIDIATGTDRTTKPALTTTTAPITTTTNTGDHEEGFSNLRELDPHLELPYTKMLNKILPPFIRIHAWSPVRSDFDARFSCKSRFYRYIFSSSSTTTYTTYTNPQNSPHPKQGSNGYLDVEKMKTAAKKFLGTHDFRNFCRLDPAKQIMNFERTVLEIDIKEITNKVGVLPGGPLFINPPAAATTTTTTTTSNDNLISERKSWWQLELRGTAFLWHQVRCMMGILFLVGQGYEQPEIVDQLLDVKNLKGKPQYEMASDLPLVLADCAFDPNDVSWIYYRVADDDMTGLISLDKSISQSWQELNTKAILSTELLDIVNETRIQTRYCQQQQQQQQQQQEQSNNHAGGETDSTKNHAAAMKEITWAKYRELGYGRRTDGVDLIVGGGRVNHLKRYKPIMERPRAEDVFKRNSDWAKRKVKQQ</sequence>
<dbReference type="GO" id="GO:0160154">
    <property type="term" value="F:tRNA pseudouridine(38/39) synthase activity"/>
    <property type="evidence" value="ECO:0007669"/>
    <property type="project" value="UniProtKB-EC"/>
</dbReference>